<reference evidence="1 2" key="1">
    <citation type="submission" date="2013-02" db="EMBL/GenBank/DDBJ databases">
        <title>Genome sequence of Clostridium saccharoperbutylacetonicum N1-4(HMT).</title>
        <authorList>
            <person name="Poehlein A."/>
            <person name="Daniel R."/>
        </authorList>
    </citation>
    <scope>NUCLEOTIDE SEQUENCE [LARGE SCALE GENOMIC DNA]</scope>
    <source>
        <strain evidence="2">N1-4(HMT)</strain>
    </source>
</reference>
<gene>
    <name evidence="1" type="ORF">Cspa_c36440</name>
</gene>
<dbReference type="Gene3D" id="2.10.270.10">
    <property type="entry name" value="Cholin Binding"/>
    <property type="match status" value="1"/>
</dbReference>
<protein>
    <recommendedName>
        <fullName evidence="3">Cell wall binding repeat-containing protein</fullName>
    </recommendedName>
</protein>
<evidence type="ECO:0008006" key="3">
    <source>
        <dbReference type="Google" id="ProtNLM"/>
    </source>
</evidence>
<dbReference type="PATRIC" id="fig|931276.5.peg.3671"/>
<accession>M1MHK6</accession>
<name>M1MHK6_9CLOT</name>
<proteinExistence type="predicted"/>
<keyword evidence="2" id="KW-1185">Reference proteome</keyword>
<dbReference type="Proteomes" id="UP000011728">
    <property type="component" value="Chromosome"/>
</dbReference>
<evidence type="ECO:0000313" key="1">
    <source>
        <dbReference type="EMBL" id="AGF57404.1"/>
    </source>
</evidence>
<sequence length="44" mass="5279">MVRWNKDKPLWKLIDDNWYDFGDDGKMYDSCVTNDGYVFEKNGV</sequence>
<dbReference type="SUPFAM" id="SSF69360">
    <property type="entry name" value="Cell wall binding repeat"/>
    <property type="match status" value="1"/>
</dbReference>
<organism evidence="1 2">
    <name type="scientific">Clostridium saccharoperbutylacetonicum N1-4(HMT)</name>
    <dbReference type="NCBI Taxonomy" id="931276"/>
    <lineage>
        <taxon>Bacteria</taxon>
        <taxon>Bacillati</taxon>
        <taxon>Bacillota</taxon>
        <taxon>Clostridia</taxon>
        <taxon>Eubacteriales</taxon>
        <taxon>Clostridiaceae</taxon>
        <taxon>Clostridium</taxon>
    </lineage>
</organism>
<dbReference type="AlphaFoldDB" id="M1MHK6"/>
<dbReference type="KEGG" id="csr:Cspa_c36440"/>
<dbReference type="EMBL" id="CP004121">
    <property type="protein sequence ID" value="AGF57404.1"/>
    <property type="molecule type" value="Genomic_DNA"/>
</dbReference>
<dbReference type="HOGENOM" id="CLU_3214560_0_0_9"/>
<evidence type="ECO:0000313" key="2">
    <source>
        <dbReference type="Proteomes" id="UP000011728"/>
    </source>
</evidence>